<dbReference type="Gene3D" id="1.10.1240.10">
    <property type="entry name" value="Methionine synthase domain"/>
    <property type="match status" value="1"/>
</dbReference>
<evidence type="ECO:0000256" key="2">
    <source>
        <dbReference type="ARBA" id="ARBA00022723"/>
    </source>
</evidence>
<dbReference type="SUPFAM" id="SSF47644">
    <property type="entry name" value="Methionine synthase domain"/>
    <property type="match status" value="1"/>
</dbReference>
<dbReference type="InterPro" id="IPR006158">
    <property type="entry name" value="Cobalamin-bd"/>
</dbReference>
<dbReference type="CDD" id="cd02070">
    <property type="entry name" value="corrinoid_protein_B12-BD"/>
    <property type="match status" value="1"/>
</dbReference>
<comment type="similarity">
    <text evidence="1">Belongs to the methylamine corrinoid protein family.</text>
</comment>
<dbReference type="InterPro" id="IPR036594">
    <property type="entry name" value="Meth_synthase_dom"/>
</dbReference>
<dbReference type="SUPFAM" id="SSF52242">
    <property type="entry name" value="Cobalamin (vitamin B12)-binding domain"/>
    <property type="match status" value="1"/>
</dbReference>
<evidence type="ECO:0000313" key="6">
    <source>
        <dbReference type="EMBL" id="PIW65803.1"/>
    </source>
</evidence>
<name>A0A2J0LJN9_9BACT</name>
<dbReference type="FunFam" id="3.40.50.280:FF:000003">
    <property type="entry name" value="Dimethylamine methyltransferase corrinoid protein"/>
    <property type="match status" value="1"/>
</dbReference>
<evidence type="ECO:0000259" key="4">
    <source>
        <dbReference type="PROSITE" id="PS51332"/>
    </source>
</evidence>
<dbReference type="EMBL" id="PFGP01000152">
    <property type="protein sequence ID" value="PIW65803.1"/>
    <property type="molecule type" value="Genomic_DNA"/>
</dbReference>
<evidence type="ECO:0000259" key="5">
    <source>
        <dbReference type="PROSITE" id="PS51337"/>
    </source>
</evidence>
<dbReference type="GO" id="GO:0046653">
    <property type="term" value="P:tetrahydrofolate metabolic process"/>
    <property type="evidence" value="ECO:0007669"/>
    <property type="project" value="TreeGrafter"/>
</dbReference>
<dbReference type="InterPro" id="IPR050554">
    <property type="entry name" value="Met_Synthase/Corrinoid"/>
</dbReference>
<dbReference type="PROSITE" id="PS51332">
    <property type="entry name" value="B12_BINDING"/>
    <property type="match status" value="1"/>
</dbReference>
<feature type="domain" description="B12-binding" evidence="4">
    <location>
        <begin position="88"/>
        <end position="212"/>
    </location>
</feature>
<proteinExistence type="inferred from homology"/>
<gene>
    <name evidence="6" type="ORF">COW11_06670</name>
</gene>
<protein>
    <submittedName>
        <fullName evidence="6">Cobalamin-binding protein</fullName>
    </submittedName>
</protein>
<evidence type="ECO:0000256" key="1">
    <source>
        <dbReference type="ARBA" id="ARBA00010854"/>
    </source>
</evidence>
<reference evidence="6 7" key="1">
    <citation type="submission" date="2017-09" db="EMBL/GenBank/DDBJ databases">
        <title>Depth-based differentiation of microbial function through sediment-hosted aquifers and enrichment of novel symbionts in the deep terrestrial subsurface.</title>
        <authorList>
            <person name="Probst A.J."/>
            <person name="Ladd B."/>
            <person name="Jarett J.K."/>
            <person name="Geller-Mcgrath D.E."/>
            <person name="Sieber C.M."/>
            <person name="Emerson J.B."/>
            <person name="Anantharaman K."/>
            <person name="Thomas B.C."/>
            <person name="Malmstrom R."/>
            <person name="Stieglmeier M."/>
            <person name="Klingl A."/>
            <person name="Woyke T."/>
            <person name="Ryan C.M."/>
            <person name="Banfield J.F."/>
        </authorList>
    </citation>
    <scope>NUCLEOTIDE SEQUENCE [LARGE SCALE GENOMIC DNA]</scope>
    <source>
        <strain evidence="6">CG12_big_fil_rev_8_21_14_0_65_43_15</strain>
    </source>
</reference>
<keyword evidence="2" id="KW-0479">Metal-binding</keyword>
<comment type="caution">
    <text evidence="6">The sequence shown here is derived from an EMBL/GenBank/DDBJ whole genome shotgun (WGS) entry which is preliminary data.</text>
</comment>
<evidence type="ECO:0000313" key="7">
    <source>
        <dbReference type="Proteomes" id="UP000231267"/>
    </source>
</evidence>
<dbReference type="PROSITE" id="PS51337">
    <property type="entry name" value="B12_BINDING_NTER"/>
    <property type="match status" value="1"/>
</dbReference>
<dbReference type="GO" id="GO:0031419">
    <property type="term" value="F:cobalamin binding"/>
    <property type="evidence" value="ECO:0007669"/>
    <property type="project" value="InterPro"/>
</dbReference>
<dbReference type="InterPro" id="IPR036724">
    <property type="entry name" value="Cobalamin-bd_sf"/>
</dbReference>
<feature type="domain" description="B12-binding N-terminal" evidence="5">
    <location>
        <begin position="1"/>
        <end position="88"/>
    </location>
</feature>
<dbReference type="PANTHER" id="PTHR45833">
    <property type="entry name" value="METHIONINE SYNTHASE"/>
    <property type="match status" value="1"/>
</dbReference>
<dbReference type="Pfam" id="PF02310">
    <property type="entry name" value="B12-binding"/>
    <property type="match status" value="1"/>
</dbReference>
<organism evidence="6 7">
    <name type="scientific">Candidatus Taenaricola geysiri</name>
    <dbReference type="NCBI Taxonomy" id="1974752"/>
    <lineage>
        <taxon>Bacteria</taxon>
        <taxon>Pseudomonadati</taxon>
        <taxon>Candidatus Omnitrophota</taxon>
        <taxon>Candidatus Taenaricola</taxon>
    </lineage>
</organism>
<accession>A0A2J0LJN9</accession>
<dbReference type="GO" id="GO:0046872">
    <property type="term" value="F:metal ion binding"/>
    <property type="evidence" value="ECO:0007669"/>
    <property type="project" value="UniProtKB-KW"/>
</dbReference>
<sequence>MYDFTQLKGKLFEGDVAAVEELTRKAVNDKAPVKEILNNGLIAGMDIVGKKFKANDIFVPEVLLSAKAMQSGMKVLEPLLAGAGIKPIAKIVIGTVKGDLHDIGKNLVSMMFKGAGIEVFDYGIDVQPERFVSAVKEKGVNVIALSSLLTTSMPSMKKTIDALKASGASSDVKVIIGGAPVTQEYADQIGADAYASDAASAVDKVKELLGIK</sequence>
<dbReference type="AlphaFoldDB" id="A0A2J0LJN9"/>
<dbReference type="GO" id="GO:0008705">
    <property type="term" value="F:methionine synthase activity"/>
    <property type="evidence" value="ECO:0007669"/>
    <property type="project" value="TreeGrafter"/>
</dbReference>
<dbReference type="SMART" id="SM01018">
    <property type="entry name" value="B12-binding_2"/>
    <property type="match status" value="1"/>
</dbReference>
<evidence type="ECO:0000256" key="3">
    <source>
        <dbReference type="ARBA" id="ARBA00023285"/>
    </source>
</evidence>
<keyword evidence="3" id="KW-0170">Cobalt</keyword>
<dbReference type="GO" id="GO:0005829">
    <property type="term" value="C:cytosol"/>
    <property type="evidence" value="ECO:0007669"/>
    <property type="project" value="TreeGrafter"/>
</dbReference>
<dbReference type="Gene3D" id="3.40.50.280">
    <property type="entry name" value="Cobalamin-binding domain"/>
    <property type="match status" value="1"/>
</dbReference>
<dbReference type="PANTHER" id="PTHR45833:SF1">
    <property type="entry name" value="METHIONINE SYNTHASE"/>
    <property type="match status" value="1"/>
</dbReference>
<dbReference type="GO" id="GO:0050667">
    <property type="term" value="P:homocysteine metabolic process"/>
    <property type="evidence" value="ECO:0007669"/>
    <property type="project" value="TreeGrafter"/>
</dbReference>
<dbReference type="InterPro" id="IPR003759">
    <property type="entry name" value="Cbl-bd_cap"/>
</dbReference>
<dbReference type="Pfam" id="PF02607">
    <property type="entry name" value="B12-binding_2"/>
    <property type="match status" value="1"/>
</dbReference>
<dbReference type="Proteomes" id="UP000231267">
    <property type="component" value="Unassembled WGS sequence"/>
</dbReference>